<dbReference type="InterPro" id="IPR009057">
    <property type="entry name" value="Homeodomain-like_sf"/>
</dbReference>
<dbReference type="InterPro" id="IPR020449">
    <property type="entry name" value="Tscrpt_reg_AraC-type_HTH"/>
</dbReference>
<protein>
    <submittedName>
        <fullName evidence="5">Transcriptional activator feaR</fullName>
    </submittedName>
</protein>
<keyword evidence="3" id="KW-0010">Activator</keyword>
<evidence type="ECO:0000256" key="4">
    <source>
        <dbReference type="ARBA" id="ARBA00023163"/>
    </source>
</evidence>
<evidence type="ECO:0000256" key="1">
    <source>
        <dbReference type="ARBA" id="ARBA00023015"/>
    </source>
</evidence>
<dbReference type="GO" id="GO:0003700">
    <property type="term" value="F:DNA-binding transcription factor activity"/>
    <property type="evidence" value="ECO:0007669"/>
    <property type="project" value="InterPro"/>
</dbReference>
<keyword evidence="2" id="KW-0238">DNA-binding</keyword>
<dbReference type="InterPro" id="IPR037923">
    <property type="entry name" value="HTH-like"/>
</dbReference>
<dbReference type="PANTHER" id="PTHR46796:SF6">
    <property type="entry name" value="ARAC SUBFAMILY"/>
    <property type="match status" value="1"/>
</dbReference>
<dbReference type="OMA" id="FEYWNDV"/>
<dbReference type="GO" id="GO:0043565">
    <property type="term" value="F:sequence-specific DNA binding"/>
    <property type="evidence" value="ECO:0007669"/>
    <property type="project" value="InterPro"/>
</dbReference>
<dbReference type="PROSITE" id="PS01124">
    <property type="entry name" value="HTH_ARAC_FAMILY_2"/>
    <property type="match status" value="1"/>
</dbReference>
<name>A0A0H5NFG5_NOCFR</name>
<dbReference type="InterPro" id="IPR018060">
    <property type="entry name" value="HTH_AraC"/>
</dbReference>
<dbReference type="EMBL" id="LN868938">
    <property type="protein sequence ID" value="CRY74640.1"/>
    <property type="molecule type" value="Genomic_DNA"/>
</dbReference>
<dbReference type="SUPFAM" id="SSF46689">
    <property type="entry name" value="Homeodomain-like"/>
    <property type="match status" value="1"/>
</dbReference>
<dbReference type="PANTHER" id="PTHR46796">
    <property type="entry name" value="HTH-TYPE TRANSCRIPTIONAL ACTIVATOR RHAS-RELATED"/>
    <property type="match status" value="1"/>
</dbReference>
<reference evidence="6" key="1">
    <citation type="submission" date="2015-03" db="EMBL/GenBank/DDBJ databases">
        <authorList>
            <consortium name="Pathogen Informatics"/>
        </authorList>
    </citation>
    <scope>NUCLEOTIDE SEQUENCE [LARGE SCALE GENOMIC DNA]</scope>
    <source>
        <strain evidence="6">NCTC11134</strain>
    </source>
</reference>
<evidence type="ECO:0000256" key="3">
    <source>
        <dbReference type="ARBA" id="ARBA00023159"/>
    </source>
</evidence>
<evidence type="ECO:0000256" key="2">
    <source>
        <dbReference type="ARBA" id="ARBA00023125"/>
    </source>
</evidence>
<proteinExistence type="predicted"/>
<organism evidence="5 6">
    <name type="scientific">Nocardia farcinica</name>
    <dbReference type="NCBI Taxonomy" id="37329"/>
    <lineage>
        <taxon>Bacteria</taxon>
        <taxon>Bacillati</taxon>
        <taxon>Actinomycetota</taxon>
        <taxon>Actinomycetes</taxon>
        <taxon>Mycobacteriales</taxon>
        <taxon>Nocardiaceae</taxon>
        <taxon>Nocardia</taxon>
    </lineage>
</organism>
<evidence type="ECO:0000313" key="6">
    <source>
        <dbReference type="Proteomes" id="UP000057820"/>
    </source>
</evidence>
<dbReference type="InterPro" id="IPR035418">
    <property type="entry name" value="AraC-bd_2"/>
</dbReference>
<dbReference type="SUPFAM" id="SSF51215">
    <property type="entry name" value="Regulatory protein AraC"/>
    <property type="match status" value="1"/>
</dbReference>
<dbReference type="AlphaFoldDB" id="A0A0H5NFG5"/>
<dbReference type="InterPro" id="IPR018062">
    <property type="entry name" value="HTH_AraC-typ_CS"/>
</dbReference>
<dbReference type="Gene3D" id="1.10.10.60">
    <property type="entry name" value="Homeodomain-like"/>
    <property type="match status" value="1"/>
</dbReference>
<keyword evidence="4" id="KW-0804">Transcription</keyword>
<dbReference type="Proteomes" id="UP000057820">
    <property type="component" value="Chromosome 1"/>
</dbReference>
<dbReference type="SMART" id="SM00342">
    <property type="entry name" value="HTH_ARAC"/>
    <property type="match status" value="1"/>
</dbReference>
<dbReference type="Pfam" id="PF14525">
    <property type="entry name" value="AraC_binding_2"/>
    <property type="match status" value="1"/>
</dbReference>
<dbReference type="Pfam" id="PF12833">
    <property type="entry name" value="HTH_18"/>
    <property type="match status" value="1"/>
</dbReference>
<dbReference type="PROSITE" id="PS00041">
    <property type="entry name" value="HTH_ARAC_FAMILY_1"/>
    <property type="match status" value="1"/>
</dbReference>
<keyword evidence="1" id="KW-0805">Transcription regulation</keyword>
<dbReference type="PRINTS" id="PR00032">
    <property type="entry name" value="HTHARAC"/>
</dbReference>
<evidence type="ECO:0000313" key="5">
    <source>
        <dbReference type="EMBL" id="CRY74640.1"/>
    </source>
</evidence>
<accession>A0A0H5NFG5</accession>
<dbReference type="RefSeq" id="WP_011209805.1">
    <property type="nucleotide sequence ID" value="NZ_CP086599.1"/>
</dbReference>
<dbReference type="KEGG" id="nfr:ERS450000_00803"/>
<sequence>MASSNMGDFDHWETSISEAFVALRASTPDPASFRGALVQVGHGELCHLTTVDAAPQDVARSPGLVRRNPTDSVMIGLQTRGRGFVEQDGRVAAVGPGDLVVYDPARPYTLRFPTPFVTRVLLLPRTHLREVEQAIGDLTARALPGAGGIGAVFGAFVTSVAEQRDTLTEDTHQSLCWQAAALGTALLRTVAGTSTPHSPAQEDLLRRARTYAEEHLADPALNAAALARALHVSPRYLFKLFAERETTPGRWIQARRLDRARAEIAANPAVLVSVVAARCGFADPTHFSRAFKSRFGLTPSAFAARVAGR</sequence>
<dbReference type="InterPro" id="IPR050204">
    <property type="entry name" value="AraC_XylS_family_regulators"/>
</dbReference>
<gene>
    <name evidence="5" type="primary">feaR_1</name>
    <name evidence="5" type="ORF">ERS450000_00803</name>
</gene>